<evidence type="ECO:0000256" key="11">
    <source>
        <dbReference type="ARBA" id="ARBA00023065"/>
    </source>
</evidence>
<evidence type="ECO:0000256" key="6">
    <source>
        <dbReference type="ARBA" id="ARBA00022692"/>
    </source>
</evidence>
<comment type="caution">
    <text evidence="16">The sequence shown here is derived from an EMBL/GenBank/DDBJ whole genome shotgun (WGS) entry which is preliminary data.</text>
</comment>
<feature type="compositionally biased region" description="Gly residues" evidence="14">
    <location>
        <begin position="167"/>
        <end position="194"/>
    </location>
</feature>
<feature type="transmembrane region" description="Helical" evidence="15">
    <location>
        <begin position="123"/>
        <end position="142"/>
    </location>
</feature>
<dbReference type="GO" id="GO:0006816">
    <property type="term" value="P:calcium ion transport"/>
    <property type="evidence" value="ECO:0007669"/>
    <property type="project" value="UniProtKB-KW"/>
</dbReference>
<comment type="similarity">
    <text evidence="2">Belongs to the SARAF family.</text>
</comment>
<dbReference type="PANTHER" id="PTHR15929">
    <property type="entry name" value="STORE-OPERATED CALCIUM ENTRY-ASSOCIATED REGULATORY FACTOR"/>
    <property type="match status" value="1"/>
</dbReference>
<feature type="region of interest" description="Disordered" evidence="14">
    <location>
        <begin position="167"/>
        <end position="222"/>
    </location>
</feature>
<name>A0A9P6NBL5_9BASI</name>
<evidence type="ECO:0000256" key="2">
    <source>
        <dbReference type="ARBA" id="ARBA00006833"/>
    </source>
</evidence>
<dbReference type="Proteomes" id="UP000886653">
    <property type="component" value="Unassembled WGS sequence"/>
</dbReference>
<reference evidence="16" key="1">
    <citation type="submission" date="2013-11" db="EMBL/GenBank/DDBJ databases">
        <title>Genome sequence of the fusiform rust pathogen reveals effectors for host alternation and coevolution with pine.</title>
        <authorList>
            <consortium name="DOE Joint Genome Institute"/>
            <person name="Smith K."/>
            <person name="Pendleton A."/>
            <person name="Kubisiak T."/>
            <person name="Anderson C."/>
            <person name="Salamov A."/>
            <person name="Aerts A."/>
            <person name="Riley R."/>
            <person name="Clum A."/>
            <person name="Lindquist E."/>
            <person name="Ence D."/>
            <person name="Campbell M."/>
            <person name="Kronenberg Z."/>
            <person name="Feau N."/>
            <person name="Dhillon B."/>
            <person name="Hamelin R."/>
            <person name="Burleigh J."/>
            <person name="Smith J."/>
            <person name="Yandell M."/>
            <person name="Nelson C."/>
            <person name="Grigoriev I."/>
            <person name="Davis J."/>
        </authorList>
    </citation>
    <scope>NUCLEOTIDE SEQUENCE</scope>
    <source>
        <strain evidence="16">G11</strain>
    </source>
</reference>
<keyword evidence="7" id="KW-0732">Signal</keyword>
<dbReference type="GO" id="GO:0005789">
    <property type="term" value="C:endoplasmic reticulum membrane"/>
    <property type="evidence" value="ECO:0007669"/>
    <property type="project" value="UniProtKB-SubCell"/>
</dbReference>
<dbReference type="EMBL" id="MU167393">
    <property type="protein sequence ID" value="KAG0141287.1"/>
    <property type="molecule type" value="Genomic_DNA"/>
</dbReference>
<keyword evidence="10 15" id="KW-1133">Transmembrane helix</keyword>
<evidence type="ECO:0000256" key="5">
    <source>
        <dbReference type="ARBA" id="ARBA00022568"/>
    </source>
</evidence>
<evidence type="ECO:0000256" key="9">
    <source>
        <dbReference type="ARBA" id="ARBA00022837"/>
    </source>
</evidence>
<dbReference type="Pfam" id="PF06682">
    <property type="entry name" value="SARAF"/>
    <property type="match status" value="1"/>
</dbReference>
<keyword evidence="17" id="KW-1185">Reference proteome</keyword>
<evidence type="ECO:0000313" key="16">
    <source>
        <dbReference type="EMBL" id="KAG0141287.1"/>
    </source>
</evidence>
<dbReference type="GO" id="GO:2001256">
    <property type="term" value="P:regulation of store-operated calcium entry"/>
    <property type="evidence" value="ECO:0007669"/>
    <property type="project" value="InterPro"/>
</dbReference>
<evidence type="ECO:0000256" key="14">
    <source>
        <dbReference type="SAM" id="MobiDB-lite"/>
    </source>
</evidence>
<evidence type="ECO:0000256" key="15">
    <source>
        <dbReference type="SAM" id="Phobius"/>
    </source>
</evidence>
<keyword evidence="8" id="KW-0256">Endoplasmic reticulum</keyword>
<evidence type="ECO:0000256" key="3">
    <source>
        <dbReference type="ARBA" id="ARBA00016584"/>
    </source>
</evidence>
<keyword evidence="9" id="KW-0106">Calcium</keyword>
<dbReference type="AlphaFoldDB" id="A0A9P6NBL5"/>
<evidence type="ECO:0000256" key="12">
    <source>
        <dbReference type="ARBA" id="ARBA00023136"/>
    </source>
</evidence>
<evidence type="ECO:0000256" key="7">
    <source>
        <dbReference type="ARBA" id="ARBA00022729"/>
    </source>
</evidence>
<gene>
    <name evidence="16" type="ORF">CROQUDRAFT_664061</name>
</gene>
<dbReference type="OrthoDB" id="20303at2759"/>
<evidence type="ECO:0000256" key="1">
    <source>
        <dbReference type="ARBA" id="ARBA00004115"/>
    </source>
</evidence>
<proteinExistence type="inferred from homology"/>
<keyword evidence="4" id="KW-0813">Transport</keyword>
<evidence type="ECO:0000256" key="10">
    <source>
        <dbReference type="ARBA" id="ARBA00022989"/>
    </source>
</evidence>
<evidence type="ECO:0000313" key="17">
    <source>
        <dbReference type="Proteomes" id="UP000886653"/>
    </source>
</evidence>
<comment type="subcellular location">
    <subcellularLocation>
        <location evidence="1">Endoplasmic reticulum membrane</location>
        <topology evidence="1">Single-pass type I membrane protein</topology>
    </subcellularLocation>
</comment>
<sequence length="311" mass="33597">MTGHERVLLSSIDTLTFYDGEHTTFRRTGPVLQLTCKGQPCKRYKPDVIQCHNTGGSGSNVQWKCEADLPESMKLGRTEVSCEGYRSSDDPYVLEGSCGLTYTLKDSGFSSNRLASNGISLEACLFWALFAAVGIFIIYPFLRSLFSTALRPWSRYLPGWLGGSGGGGSGGGGGGSGGWGWGNRPGPRFWGGGRPSDPPPPYSPRNPPRSKPSSDNSESWRPGFWTGLAAGTAAMRLFGNQQERRRDYDFDQSPFVARPYGFGTGGLFGGRTAGIPRVTTYRGQGSSRDMNDPNDLGPLRSSTGFGGTRNR</sequence>
<accession>A0A9P6NBL5</accession>
<keyword evidence="5" id="KW-0109">Calcium transport</keyword>
<dbReference type="PANTHER" id="PTHR15929:SF0">
    <property type="entry name" value="STORE-OPERATED CALCIUM ENTRY-ASSOCIATED REGULATORY FACTOR"/>
    <property type="match status" value="1"/>
</dbReference>
<evidence type="ECO:0000256" key="13">
    <source>
        <dbReference type="ARBA" id="ARBA00031116"/>
    </source>
</evidence>
<feature type="region of interest" description="Disordered" evidence="14">
    <location>
        <begin position="279"/>
        <end position="311"/>
    </location>
</feature>
<protein>
    <recommendedName>
        <fullName evidence="3">Store-operated calcium entry-associated regulatory factor</fullName>
    </recommendedName>
    <alternativeName>
        <fullName evidence="13">Transmembrane protein 66</fullName>
    </alternativeName>
</protein>
<keyword evidence="6 15" id="KW-0812">Transmembrane</keyword>
<evidence type="ECO:0000256" key="4">
    <source>
        <dbReference type="ARBA" id="ARBA00022448"/>
    </source>
</evidence>
<keyword evidence="11" id="KW-0406">Ion transport</keyword>
<keyword evidence="12 15" id="KW-0472">Membrane</keyword>
<feature type="compositionally biased region" description="Pro residues" evidence="14">
    <location>
        <begin position="196"/>
        <end position="210"/>
    </location>
</feature>
<evidence type="ECO:0000256" key="8">
    <source>
        <dbReference type="ARBA" id="ARBA00022824"/>
    </source>
</evidence>
<organism evidence="16 17">
    <name type="scientific">Cronartium quercuum f. sp. fusiforme G11</name>
    <dbReference type="NCBI Taxonomy" id="708437"/>
    <lineage>
        <taxon>Eukaryota</taxon>
        <taxon>Fungi</taxon>
        <taxon>Dikarya</taxon>
        <taxon>Basidiomycota</taxon>
        <taxon>Pucciniomycotina</taxon>
        <taxon>Pucciniomycetes</taxon>
        <taxon>Pucciniales</taxon>
        <taxon>Coleosporiaceae</taxon>
        <taxon>Cronartium</taxon>
    </lineage>
</organism>
<dbReference type="InterPro" id="IPR009567">
    <property type="entry name" value="SARAF"/>
</dbReference>